<reference evidence="5" key="1">
    <citation type="submission" date="2011-04" db="EMBL/GenBank/DDBJ databases">
        <title>Complete sequence of Cellvibrio gilvus ATCC 13127.</title>
        <authorList>
            <person name="Lucas S."/>
            <person name="Han J."/>
            <person name="Lapidus A."/>
            <person name="Cheng J.-F."/>
            <person name="Goodwin L."/>
            <person name="Pitluck S."/>
            <person name="Peters L."/>
            <person name="Munk A."/>
            <person name="Detter J.C."/>
            <person name="Han C."/>
            <person name="Tapia R."/>
            <person name="Land M."/>
            <person name="Hauser L."/>
            <person name="Kyrpides N."/>
            <person name="Ivanova N."/>
            <person name="Ovchinnikova G."/>
            <person name="Pagani I."/>
            <person name="Mead D."/>
            <person name="Brumm P."/>
            <person name="Woyke T."/>
        </authorList>
    </citation>
    <scope>NUCLEOTIDE SEQUENCE [LARGE SCALE GENOMIC DNA]</scope>
    <source>
        <strain evidence="5">ATCC 13127 / NRRL B-14078</strain>
    </source>
</reference>
<dbReference type="GO" id="GO:0016020">
    <property type="term" value="C:membrane"/>
    <property type="evidence" value="ECO:0007669"/>
    <property type="project" value="InterPro"/>
</dbReference>
<dbReference type="STRING" id="593907.Celgi_2664"/>
<dbReference type="SMART" id="SM00900">
    <property type="entry name" value="FMN_bind"/>
    <property type="match status" value="1"/>
</dbReference>
<feature type="compositionally biased region" description="Low complexity" evidence="1">
    <location>
        <begin position="67"/>
        <end position="97"/>
    </location>
</feature>
<dbReference type="Pfam" id="PF04205">
    <property type="entry name" value="FMN_bind"/>
    <property type="match status" value="1"/>
</dbReference>
<dbReference type="HOGENOM" id="CLU_065810_1_0_11"/>
<feature type="domain" description="FMN-binding" evidence="3">
    <location>
        <begin position="118"/>
        <end position="196"/>
    </location>
</feature>
<dbReference type="EMBL" id="CP002665">
    <property type="protein sequence ID" value="AEI13163.1"/>
    <property type="molecule type" value="Genomic_DNA"/>
</dbReference>
<feature type="signal peptide" evidence="2">
    <location>
        <begin position="1"/>
        <end position="27"/>
    </location>
</feature>
<dbReference type="Gene3D" id="3.90.1010.20">
    <property type="match status" value="1"/>
</dbReference>
<proteinExistence type="predicted"/>
<dbReference type="GO" id="GO:0010181">
    <property type="term" value="F:FMN binding"/>
    <property type="evidence" value="ECO:0007669"/>
    <property type="project" value="InterPro"/>
</dbReference>
<dbReference type="Proteomes" id="UP000000485">
    <property type="component" value="Chromosome"/>
</dbReference>
<protein>
    <submittedName>
        <fullName evidence="4">FMN-binding domain protein</fullName>
    </submittedName>
</protein>
<keyword evidence="2" id="KW-0732">Signal</keyword>
<sequence length="199" mass="19687" precursor="true">MKRITWWTLSTVSGLVLLLAYPTSTNRAVAEAAPADTSGGTSSAASSGGTSDEPAASGDDDSDDTASDPGASGSDTGSSDTGSSDTGTSTGRTDTGSSGTGSSGTAADGTYTGGVAQTRWGPVQVEITVEQGSISSAQAVQYPDDNPRDQAINAYAVPQLNSEVIAAQSAQIDMVSGATVTSQGYLASLQDAIDQAFGA</sequence>
<keyword evidence="5" id="KW-1185">Reference proteome</keyword>
<evidence type="ECO:0000313" key="5">
    <source>
        <dbReference type="Proteomes" id="UP000000485"/>
    </source>
</evidence>
<dbReference type="OrthoDB" id="8099475at2"/>
<dbReference type="RefSeq" id="WP_013884680.1">
    <property type="nucleotide sequence ID" value="NC_015671.1"/>
</dbReference>
<feature type="compositionally biased region" description="Low complexity" evidence="1">
    <location>
        <begin position="35"/>
        <end position="57"/>
    </location>
</feature>
<name>F8A3X1_CELGA</name>
<evidence type="ECO:0000256" key="2">
    <source>
        <dbReference type="SAM" id="SignalP"/>
    </source>
</evidence>
<feature type="region of interest" description="Disordered" evidence="1">
    <location>
        <begin position="29"/>
        <end position="115"/>
    </location>
</feature>
<dbReference type="AlphaFoldDB" id="F8A3X1"/>
<evidence type="ECO:0000256" key="1">
    <source>
        <dbReference type="SAM" id="MobiDB-lite"/>
    </source>
</evidence>
<accession>F8A3X1</accession>
<feature type="chain" id="PRO_5038965428" evidence="2">
    <location>
        <begin position="28"/>
        <end position="199"/>
    </location>
</feature>
<gene>
    <name evidence="4" type="ordered locus">Celgi_2664</name>
</gene>
<dbReference type="KEGG" id="cga:Celgi_2664"/>
<dbReference type="eggNOG" id="COG3976">
    <property type="taxonomic scope" value="Bacteria"/>
</dbReference>
<evidence type="ECO:0000259" key="3">
    <source>
        <dbReference type="SMART" id="SM00900"/>
    </source>
</evidence>
<dbReference type="InterPro" id="IPR007329">
    <property type="entry name" value="FMN-bd"/>
</dbReference>
<evidence type="ECO:0000313" key="4">
    <source>
        <dbReference type="EMBL" id="AEI13163.1"/>
    </source>
</evidence>
<organism evidence="4 5">
    <name type="scientific">Cellulomonas gilvus (strain ATCC 13127 / NRRL B-14078)</name>
    <name type="common">Cellvibrio gilvus</name>
    <dbReference type="NCBI Taxonomy" id="593907"/>
    <lineage>
        <taxon>Bacteria</taxon>
        <taxon>Bacillati</taxon>
        <taxon>Actinomycetota</taxon>
        <taxon>Actinomycetes</taxon>
        <taxon>Micrococcales</taxon>
        <taxon>Cellulomonadaceae</taxon>
        <taxon>Cellulomonas</taxon>
    </lineage>
</organism>
<feature type="compositionally biased region" description="Low complexity" evidence="1">
    <location>
        <begin position="103"/>
        <end position="114"/>
    </location>
</feature>